<feature type="binding site" evidence="6">
    <location>
        <position position="190"/>
    </location>
    <ligand>
        <name>Zn(2+)</name>
        <dbReference type="ChEBI" id="CHEBI:29105"/>
    </ligand>
</feature>
<reference evidence="8 9" key="1">
    <citation type="submission" date="2019-07" db="EMBL/GenBank/DDBJ databases">
        <authorList>
            <person name="Li J."/>
        </authorList>
    </citation>
    <scope>NUCLEOTIDE SEQUENCE [LARGE SCALE GENOMIC DNA]</scope>
    <source>
        <strain evidence="8 9">TKL69</strain>
    </source>
</reference>
<keyword evidence="6" id="KW-0862">Zinc</keyword>
<dbReference type="NCBIfam" id="TIGR01065">
    <property type="entry name" value="hlyIII"/>
    <property type="match status" value="1"/>
</dbReference>
<keyword evidence="3 7" id="KW-0812">Transmembrane</keyword>
<dbReference type="PANTHER" id="PTHR20855:SF129">
    <property type="entry name" value="HEMOLYSIN-3 HOMOLOG"/>
    <property type="match status" value="1"/>
</dbReference>
<dbReference type="InterPro" id="IPR005744">
    <property type="entry name" value="Hy-lIII"/>
</dbReference>
<comment type="subcellular location">
    <subcellularLocation>
        <location evidence="1">Endomembrane system</location>
        <topology evidence="1">Multi-pass membrane protein</topology>
    </subcellularLocation>
</comment>
<evidence type="ECO:0000313" key="8">
    <source>
        <dbReference type="EMBL" id="QDP39816.1"/>
    </source>
</evidence>
<feature type="transmembrane region" description="Helical" evidence="7">
    <location>
        <begin position="46"/>
        <end position="69"/>
    </location>
</feature>
<evidence type="ECO:0000313" key="9">
    <source>
        <dbReference type="Proteomes" id="UP000315215"/>
    </source>
</evidence>
<sequence length="213" mass="24017">MANTHTFSKGEELANAITHGIGVLFSIVSLVVLIVYSSLYGTAWHIVSFIIFGFTMLLMYVSSTLLHAFPEGSRVKDLFEIFDHSSIYFLIAGTYTPYMLIAVQGWLGWTIFGIVWGFAIGGTVFKSFFVKKFLFTSTVLYVVMGWFIVLAWGPLTEYLTPKGLTYLVVGGLFYTLGAIFYIWRAFKFHHAVWHLFVVAGSFMHVLSVLTLLE</sequence>
<protein>
    <submittedName>
        <fullName evidence="8">Hemolysin III family protein</fullName>
    </submittedName>
</protein>
<keyword evidence="9" id="KW-1185">Reference proteome</keyword>
<evidence type="ECO:0000256" key="7">
    <source>
        <dbReference type="SAM" id="Phobius"/>
    </source>
</evidence>
<evidence type="ECO:0000256" key="2">
    <source>
        <dbReference type="ARBA" id="ARBA00008488"/>
    </source>
</evidence>
<evidence type="ECO:0000256" key="4">
    <source>
        <dbReference type="ARBA" id="ARBA00022989"/>
    </source>
</evidence>
<dbReference type="Pfam" id="PF03006">
    <property type="entry name" value="HlyIII"/>
    <property type="match status" value="1"/>
</dbReference>
<dbReference type="InterPro" id="IPR004254">
    <property type="entry name" value="AdipoR/HlyIII-related"/>
</dbReference>
<name>A0A516KES1_9BACI</name>
<accession>A0A516KES1</accession>
<gene>
    <name evidence="8" type="ORF">FN924_06315</name>
</gene>
<dbReference type="KEGG" id="aqt:FN924_06315"/>
<feature type="transmembrane region" description="Helical" evidence="7">
    <location>
        <begin position="106"/>
        <end position="125"/>
    </location>
</feature>
<dbReference type="AlphaFoldDB" id="A0A516KES1"/>
<keyword evidence="4 7" id="KW-1133">Transmembrane helix</keyword>
<dbReference type="GO" id="GO:0012505">
    <property type="term" value="C:endomembrane system"/>
    <property type="evidence" value="ECO:0007669"/>
    <property type="project" value="UniProtKB-SubCell"/>
</dbReference>
<dbReference type="PANTHER" id="PTHR20855">
    <property type="entry name" value="ADIPOR/PROGESTIN RECEPTOR-RELATED"/>
    <property type="match status" value="1"/>
</dbReference>
<dbReference type="GO" id="GO:0016020">
    <property type="term" value="C:membrane"/>
    <property type="evidence" value="ECO:0007669"/>
    <property type="project" value="InterPro"/>
</dbReference>
<dbReference type="GO" id="GO:0140911">
    <property type="term" value="F:pore-forming activity"/>
    <property type="evidence" value="ECO:0007669"/>
    <property type="project" value="InterPro"/>
</dbReference>
<dbReference type="GO" id="GO:0046872">
    <property type="term" value="F:metal ion binding"/>
    <property type="evidence" value="ECO:0007669"/>
    <property type="project" value="UniProtKB-KW"/>
</dbReference>
<keyword evidence="5 7" id="KW-0472">Membrane</keyword>
<evidence type="ECO:0000256" key="3">
    <source>
        <dbReference type="ARBA" id="ARBA00022692"/>
    </source>
</evidence>
<evidence type="ECO:0000256" key="5">
    <source>
        <dbReference type="ARBA" id="ARBA00023136"/>
    </source>
</evidence>
<feature type="binding site" evidence="6">
    <location>
        <position position="194"/>
    </location>
    <ligand>
        <name>Zn(2+)</name>
        <dbReference type="ChEBI" id="CHEBI:29105"/>
    </ligand>
</feature>
<proteinExistence type="inferred from homology"/>
<keyword evidence="6" id="KW-0479">Metal-binding</keyword>
<feature type="transmembrane region" description="Helical" evidence="7">
    <location>
        <begin position="132"/>
        <end position="152"/>
    </location>
</feature>
<evidence type="ECO:0000256" key="1">
    <source>
        <dbReference type="ARBA" id="ARBA00004127"/>
    </source>
</evidence>
<feature type="transmembrane region" description="Helical" evidence="7">
    <location>
        <begin position="164"/>
        <end position="183"/>
    </location>
</feature>
<comment type="similarity">
    <text evidence="2">Belongs to the UPF0073 (Hly-III) family.</text>
</comment>
<dbReference type="OrthoDB" id="9813689at2"/>
<feature type="transmembrane region" description="Helical" evidence="7">
    <location>
        <begin position="192"/>
        <end position="212"/>
    </location>
</feature>
<dbReference type="RefSeq" id="WP_143892766.1">
    <property type="nucleotide sequence ID" value="NZ_CP041666.1"/>
</dbReference>
<organism evidence="8 9">
    <name type="scientific">Radiobacillus deserti</name>
    <dbReference type="NCBI Taxonomy" id="2594883"/>
    <lineage>
        <taxon>Bacteria</taxon>
        <taxon>Bacillati</taxon>
        <taxon>Bacillota</taxon>
        <taxon>Bacilli</taxon>
        <taxon>Bacillales</taxon>
        <taxon>Bacillaceae</taxon>
        <taxon>Radiobacillus</taxon>
    </lineage>
</organism>
<dbReference type="EMBL" id="CP041666">
    <property type="protein sequence ID" value="QDP39816.1"/>
    <property type="molecule type" value="Genomic_DNA"/>
</dbReference>
<feature type="binding site" evidence="6">
    <location>
        <position position="67"/>
    </location>
    <ligand>
        <name>Zn(2+)</name>
        <dbReference type="ChEBI" id="CHEBI:29105"/>
    </ligand>
</feature>
<dbReference type="Proteomes" id="UP000315215">
    <property type="component" value="Chromosome"/>
</dbReference>
<evidence type="ECO:0000256" key="6">
    <source>
        <dbReference type="PIRSR" id="PIRSR604254-1"/>
    </source>
</evidence>
<feature type="transmembrane region" description="Helical" evidence="7">
    <location>
        <begin position="21"/>
        <end position="40"/>
    </location>
</feature>